<dbReference type="Pfam" id="PF08241">
    <property type="entry name" value="Methyltransf_11"/>
    <property type="match status" value="1"/>
</dbReference>
<dbReference type="GO" id="GO:0008757">
    <property type="term" value="F:S-adenosylmethionine-dependent methyltransferase activity"/>
    <property type="evidence" value="ECO:0007669"/>
    <property type="project" value="InterPro"/>
</dbReference>
<dbReference type="InterPro" id="IPR013216">
    <property type="entry name" value="Methyltransf_11"/>
</dbReference>
<keyword evidence="3 6" id="KW-0808">Transferase</keyword>
<evidence type="ECO:0000259" key="5">
    <source>
        <dbReference type="Pfam" id="PF08241"/>
    </source>
</evidence>
<dbReference type="Proteomes" id="UP000183982">
    <property type="component" value="Unassembled WGS sequence"/>
</dbReference>
<dbReference type="STRING" id="1470563.SAMN05444000_10517"/>
<keyword evidence="7" id="KW-1185">Reference proteome</keyword>
<evidence type="ECO:0000256" key="4">
    <source>
        <dbReference type="ARBA" id="ARBA00025707"/>
    </source>
</evidence>
<reference evidence="7" key="1">
    <citation type="submission" date="2016-11" db="EMBL/GenBank/DDBJ databases">
        <authorList>
            <person name="Varghese N."/>
            <person name="Submissions S."/>
        </authorList>
    </citation>
    <scope>NUCLEOTIDE SEQUENCE [LARGE SCALE GENOMIC DNA]</scope>
    <source>
        <strain evidence="7">DSM 100564</strain>
    </source>
</reference>
<keyword evidence="2 6" id="KW-0489">Methyltransferase</keyword>
<dbReference type="SUPFAM" id="SSF53335">
    <property type="entry name" value="S-adenosyl-L-methionine-dependent methyltransferases"/>
    <property type="match status" value="1"/>
</dbReference>
<dbReference type="InterPro" id="IPR029063">
    <property type="entry name" value="SAM-dependent_MTases_sf"/>
</dbReference>
<dbReference type="PANTHER" id="PTHR44307">
    <property type="entry name" value="PHOSPHOETHANOLAMINE METHYLTRANSFERASE"/>
    <property type="match status" value="1"/>
</dbReference>
<evidence type="ECO:0000256" key="1">
    <source>
        <dbReference type="ARBA" id="ARBA00005189"/>
    </source>
</evidence>
<dbReference type="Gene3D" id="3.40.50.150">
    <property type="entry name" value="Vaccinia Virus protein VP39"/>
    <property type="match status" value="1"/>
</dbReference>
<proteinExistence type="predicted"/>
<organism evidence="6 7">
    <name type="scientific">Shimia gijangensis</name>
    <dbReference type="NCBI Taxonomy" id="1470563"/>
    <lineage>
        <taxon>Bacteria</taxon>
        <taxon>Pseudomonadati</taxon>
        <taxon>Pseudomonadota</taxon>
        <taxon>Alphaproteobacteria</taxon>
        <taxon>Rhodobacterales</taxon>
        <taxon>Roseobacteraceae</taxon>
    </lineage>
</organism>
<gene>
    <name evidence="6" type="ORF">SAMN05444000_10517</name>
</gene>
<dbReference type="GO" id="GO:0032259">
    <property type="term" value="P:methylation"/>
    <property type="evidence" value="ECO:0007669"/>
    <property type="project" value="UniProtKB-KW"/>
</dbReference>
<accession>A0A1M6GFV3</accession>
<comment type="pathway">
    <text evidence="4">Phospholipid metabolism.</text>
</comment>
<name>A0A1M6GFV3_9RHOB</name>
<feature type="domain" description="Methyltransferase type 11" evidence="5">
    <location>
        <begin position="48"/>
        <end position="146"/>
    </location>
</feature>
<dbReference type="OrthoDB" id="9765084at2"/>
<dbReference type="EMBL" id="FQZQ01000005">
    <property type="protein sequence ID" value="SHJ08788.1"/>
    <property type="molecule type" value="Genomic_DNA"/>
</dbReference>
<evidence type="ECO:0000256" key="2">
    <source>
        <dbReference type="ARBA" id="ARBA00022603"/>
    </source>
</evidence>
<comment type="pathway">
    <text evidence="1">Lipid metabolism.</text>
</comment>
<dbReference type="PANTHER" id="PTHR44307:SF2">
    <property type="entry name" value="PHOSPHOETHANOLAMINE METHYLTRANSFERASE ISOFORM X1"/>
    <property type="match status" value="1"/>
</dbReference>
<dbReference type="CDD" id="cd02440">
    <property type="entry name" value="AdoMet_MTases"/>
    <property type="match status" value="1"/>
</dbReference>
<evidence type="ECO:0000256" key="3">
    <source>
        <dbReference type="ARBA" id="ARBA00022679"/>
    </source>
</evidence>
<evidence type="ECO:0000313" key="6">
    <source>
        <dbReference type="EMBL" id="SHJ08788.1"/>
    </source>
</evidence>
<protein>
    <submittedName>
        <fullName evidence="6">Methyltransferase domain-containing protein</fullName>
    </submittedName>
</protein>
<evidence type="ECO:0000313" key="7">
    <source>
        <dbReference type="Proteomes" id="UP000183982"/>
    </source>
</evidence>
<dbReference type="RefSeq" id="WP_073250551.1">
    <property type="nucleotide sequence ID" value="NZ_FQZQ01000005.1"/>
</dbReference>
<sequence length="260" mass="28597">MSDNELHYDNQVIHFLEDMWGDGFLSPGGAEEATLVVEGLDLRGKTVLDIGSGSGAIAVLLAGTLGAKKVIGIDVEEPVVNEARQRAAAAGLSDRIDIQLVEPGPFPFPENSFDIVYSKDSIIHIPDKETLSRDVYRVLRPGGWFAASDWLISHDNTPSPEMQDYITAEDLDFAMASPGRYTRALADVGFSQISLRNRNPWYREVAAGELNRLTGPERSKLEQAHGETFIADQVSTWSKMMPVLKSGEHCPHHIRGQKPS</sequence>
<dbReference type="AlphaFoldDB" id="A0A1M6GFV3"/>